<dbReference type="EMBL" id="CP034437">
    <property type="protein sequence ID" value="AZN40993.1"/>
    <property type="molecule type" value="Genomic_DNA"/>
</dbReference>
<keyword evidence="3" id="KW-1185">Reference proteome</keyword>
<proteinExistence type="predicted"/>
<reference evidence="3" key="1">
    <citation type="submission" date="2018-12" db="EMBL/GenBank/DDBJ databases">
        <title>Genome sequence of Peanibacillus sp.</title>
        <authorList>
            <person name="Subramani G."/>
            <person name="Srinivasan S."/>
            <person name="Kim M.K."/>
        </authorList>
    </citation>
    <scope>NUCLEOTIDE SEQUENCE [LARGE SCALE GENOMIC DNA]</scope>
    <source>
        <strain evidence="3">18JY67-1</strain>
    </source>
</reference>
<dbReference type="InterPro" id="IPR016181">
    <property type="entry name" value="Acyl_CoA_acyltransferase"/>
</dbReference>
<dbReference type="InterPro" id="IPR000182">
    <property type="entry name" value="GNAT_dom"/>
</dbReference>
<protein>
    <recommendedName>
        <fullName evidence="1">N-acetyltransferase domain-containing protein</fullName>
    </recommendedName>
</protein>
<dbReference type="Gene3D" id="3.40.630.30">
    <property type="match status" value="1"/>
</dbReference>
<sequence length="99" mass="11429">MITIEALQEQPRAFIERAIHYIWTQWGTEHNLDFYRDCIEHSLTGEADLPKFHVAIEADRFVGMCALLRNDLISRQDLCPWLACLFVDPDYRGSSSEAG</sequence>
<dbReference type="Proteomes" id="UP000272528">
    <property type="component" value="Chromosome"/>
</dbReference>
<dbReference type="AlphaFoldDB" id="A0A3S9A5J6"/>
<dbReference type="SUPFAM" id="SSF55729">
    <property type="entry name" value="Acyl-CoA N-acyltransferases (Nat)"/>
    <property type="match status" value="1"/>
</dbReference>
<evidence type="ECO:0000313" key="3">
    <source>
        <dbReference type="Proteomes" id="UP000272528"/>
    </source>
</evidence>
<evidence type="ECO:0000259" key="1">
    <source>
        <dbReference type="Pfam" id="PF00583"/>
    </source>
</evidence>
<evidence type="ECO:0000313" key="2">
    <source>
        <dbReference type="EMBL" id="AZN40993.1"/>
    </source>
</evidence>
<gene>
    <name evidence="2" type="ORF">EJC50_15965</name>
</gene>
<accession>A0A3S9A5J6</accession>
<name>A0A3S9A5J6_9BACL</name>
<organism evidence="2 3">
    <name type="scientific">Paenibacillus albus</name>
    <dbReference type="NCBI Taxonomy" id="2495582"/>
    <lineage>
        <taxon>Bacteria</taxon>
        <taxon>Bacillati</taxon>
        <taxon>Bacillota</taxon>
        <taxon>Bacilli</taxon>
        <taxon>Bacillales</taxon>
        <taxon>Paenibacillaceae</taxon>
        <taxon>Paenibacillus</taxon>
    </lineage>
</organism>
<dbReference type="KEGG" id="palb:EJC50_15965"/>
<dbReference type="CDD" id="cd04301">
    <property type="entry name" value="NAT_SF"/>
    <property type="match status" value="1"/>
</dbReference>
<dbReference type="RefSeq" id="WP_126016616.1">
    <property type="nucleotide sequence ID" value="NZ_CP034437.1"/>
</dbReference>
<dbReference type="GO" id="GO:0016747">
    <property type="term" value="F:acyltransferase activity, transferring groups other than amino-acyl groups"/>
    <property type="evidence" value="ECO:0007669"/>
    <property type="project" value="InterPro"/>
</dbReference>
<feature type="domain" description="N-acetyltransferase" evidence="1">
    <location>
        <begin position="20"/>
        <end position="93"/>
    </location>
</feature>
<dbReference type="OrthoDB" id="9789053at2"/>
<dbReference type="Pfam" id="PF00583">
    <property type="entry name" value="Acetyltransf_1"/>
    <property type="match status" value="1"/>
</dbReference>